<evidence type="ECO:0000256" key="1">
    <source>
        <dbReference type="SAM" id="MobiDB-lite"/>
    </source>
</evidence>
<evidence type="ECO:0000313" key="3">
    <source>
        <dbReference type="Proteomes" id="UP001283361"/>
    </source>
</evidence>
<feature type="compositionally biased region" description="Basic and acidic residues" evidence="1">
    <location>
        <begin position="1"/>
        <end position="13"/>
    </location>
</feature>
<name>A0AAE1DVX0_9GAST</name>
<reference evidence="2" key="1">
    <citation type="journal article" date="2023" name="G3 (Bethesda)">
        <title>A reference genome for the long-term kleptoplast-retaining sea slug Elysia crispata morphotype clarki.</title>
        <authorList>
            <person name="Eastman K.E."/>
            <person name="Pendleton A.L."/>
            <person name="Shaikh M.A."/>
            <person name="Suttiyut T."/>
            <person name="Ogas R."/>
            <person name="Tomko P."/>
            <person name="Gavelis G."/>
            <person name="Widhalm J.R."/>
            <person name="Wisecaver J.H."/>
        </authorList>
    </citation>
    <scope>NUCLEOTIDE SEQUENCE</scope>
    <source>
        <strain evidence="2">ECLA1</strain>
    </source>
</reference>
<gene>
    <name evidence="2" type="ORF">RRG08_009407</name>
</gene>
<sequence length="72" mass="8217">MEVNKIGETRENETESGSTQQNQMLHLTAATDRTTVRLVVTLEYNPPTPHLPAFFHETPYQKKSNPLSCLQF</sequence>
<keyword evidence="3" id="KW-1185">Reference proteome</keyword>
<feature type="region of interest" description="Disordered" evidence="1">
    <location>
        <begin position="1"/>
        <end position="23"/>
    </location>
</feature>
<proteinExistence type="predicted"/>
<protein>
    <submittedName>
        <fullName evidence="2">Uncharacterized protein</fullName>
    </submittedName>
</protein>
<dbReference type="AlphaFoldDB" id="A0AAE1DVX0"/>
<organism evidence="2 3">
    <name type="scientific">Elysia crispata</name>
    <name type="common">lettuce slug</name>
    <dbReference type="NCBI Taxonomy" id="231223"/>
    <lineage>
        <taxon>Eukaryota</taxon>
        <taxon>Metazoa</taxon>
        <taxon>Spiralia</taxon>
        <taxon>Lophotrochozoa</taxon>
        <taxon>Mollusca</taxon>
        <taxon>Gastropoda</taxon>
        <taxon>Heterobranchia</taxon>
        <taxon>Euthyneura</taxon>
        <taxon>Panpulmonata</taxon>
        <taxon>Sacoglossa</taxon>
        <taxon>Placobranchoidea</taxon>
        <taxon>Plakobranchidae</taxon>
        <taxon>Elysia</taxon>
    </lineage>
</organism>
<dbReference type="Proteomes" id="UP001283361">
    <property type="component" value="Unassembled WGS sequence"/>
</dbReference>
<accession>A0AAE1DVX0</accession>
<evidence type="ECO:0000313" key="2">
    <source>
        <dbReference type="EMBL" id="KAK3784682.1"/>
    </source>
</evidence>
<comment type="caution">
    <text evidence="2">The sequence shown here is derived from an EMBL/GenBank/DDBJ whole genome shotgun (WGS) entry which is preliminary data.</text>
</comment>
<dbReference type="EMBL" id="JAWDGP010002218">
    <property type="protein sequence ID" value="KAK3784682.1"/>
    <property type="molecule type" value="Genomic_DNA"/>
</dbReference>